<dbReference type="GO" id="GO:0007160">
    <property type="term" value="P:cell-matrix adhesion"/>
    <property type="evidence" value="ECO:0007669"/>
    <property type="project" value="InterPro"/>
</dbReference>
<name>A0AAD4MLN5_9BILA</name>
<dbReference type="InterPro" id="IPR003886">
    <property type="entry name" value="NIDO_dom"/>
</dbReference>
<dbReference type="Proteomes" id="UP001201812">
    <property type="component" value="Unassembled WGS sequence"/>
</dbReference>
<protein>
    <submittedName>
        <fullName evidence="3">Nidogen-like domain-containing protein</fullName>
    </submittedName>
</protein>
<organism evidence="3 4">
    <name type="scientific">Ditylenchus destructor</name>
    <dbReference type="NCBI Taxonomy" id="166010"/>
    <lineage>
        <taxon>Eukaryota</taxon>
        <taxon>Metazoa</taxon>
        <taxon>Ecdysozoa</taxon>
        <taxon>Nematoda</taxon>
        <taxon>Chromadorea</taxon>
        <taxon>Rhabditida</taxon>
        <taxon>Tylenchina</taxon>
        <taxon>Tylenchomorpha</taxon>
        <taxon>Sphaerularioidea</taxon>
        <taxon>Anguinidae</taxon>
        <taxon>Anguininae</taxon>
        <taxon>Ditylenchus</taxon>
    </lineage>
</organism>
<dbReference type="PANTHER" id="PTHR13802:SF52">
    <property type="entry name" value="MUCIN-4"/>
    <property type="match status" value="1"/>
</dbReference>
<dbReference type="EMBL" id="JAKKPZ010000203">
    <property type="protein sequence ID" value="KAI1698813.1"/>
    <property type="molecule type" value="Genomic_DNA"/>
</dbReference>
<evidence type="ECO:0000256" key="1">
    <source>
        <dbReference type="ARBA" id="ARBA00023157"/>
    </source>
</evidence>
<evidence type="ECO:0000259" key="2">
    <source>
        <dbReference type="PROSITE" id="PS51220"/>
    </source>
</evidence>
<gene>
    <name evidence="3" type="ORF">DdX_17688</name>
</gene>
<sequence>MDHNMVTVTAFGVISVGDNTGFGDTECLPASIGYGAIAPYFALLDVRKGKGKGFYRISSKRRELRRARREVLRGFPAFSRLKLKWMLVLTYLDVGLVEGYFKHGDLNTFQAIVTTDGKHSFAIFYYNKLKWAKKDVPVYPFPGMDRFAERASASAGFDRGDRSHFALFKHSCTKDIGQVLLSESNVCSPGMWIFRIDGPTIQSAGCDPNAKDDHVLRVCNKKEECDTSN</sequence>
<keyword evidence="4" id="KW-1185">Reference proteome</keyword>
<evidence type="ECO:0000313" key="3">
    <source>
        <dbReference type="EMBL" id="KAI1698813.1"/>
    </source>
</evidence>
<dbReference type="AlphaFoldDB" id="A0AAD4MLN5"/>
<feature type="domain" description="NIDO" evidence="2">
    <location>
        <begin position="39"/>
        <end position="199"/>
    </location>
</feature>
<dbReference type="PANTHER" id="PTHR13802">
    <property type="entry name" value="MUCIN 4-RELATED"/>
    <property type="match status" value="1"/>
</dbReference>
<dbReference type="PROSITE" id="PS51220">
    <property type="entry name" value="NIDO"/>
    <property type="match status" value="1"/>
</dbReference>
<evidence type="ECO:0000313" key="4">
    <source>
        <dbReference type="Proteomes" id="UP001201812"/>
    </source>
</evidence>
<comment type="caution">
    <text evidence="3">The sequence shown here is derived from an EMBL/GenBank/DDBJ whole genome shotgun (WGS) entry which is preliminary data.</text>
</comment>
<dbReference type="SMART" id="SM00539">
    <property type="entry name" value="NIDO"/>
    <property type="match status" value="1"/>
</dbReference>
<reference evidence="3" key="1">
    <citation type="submission" date="2022-01" db="EMBL/GenBank/DDBJ databases">
        <title>Genome Sequence Resource for Two Populations of Ditylenchus destructor, the Migratory Endoparasitic Phytonematode.</title>
        <authorList>
            <person name="Zhang H."/>
            <person name="Lin R."/>
            <person name="Xie B."/>
        </authorList>
    </citation>
    <scope>NUCLEOTIDE SEQUENCE</scope>
    <source>
        <strain evidence="3">BazhouSP</strain>
    </source>
</reference>
<dbReference type="InterPro" id="IPR051495">
    <property type="entry name" value="Epithelial_Barrier/Signaling"/>
</dbReference>
<proteinExistence type="predicted"/>
<accession>A0AAD4MLN5</accession>
<dbReference type="Pfam" id="PF06119">
    <property type="entry name" value="NIDO"/>
    <property type="match status" value="1"/>
</dbReference>
<keyword evidence="1" id="KW-1015">Disulfide bond</keyword>